<dbReference type="InterPro" id="IPR051594">
    <property type="entry name" value="KRIT1/FRMD8"/>
</dbReference>
<dbReference type="PANTHER" id="PTHR13283">
    <property type="entry name" value="KREV INTERACTION TRAPPED 1-RELATED"/>
    <property type="match status" value="1"/>
</dbReference>
<dbReference type="Gene3D" id="3.10.20.90">
    <property type="entry name" value="Phosphatidylinositol 3-kinase Catalytic Subunit, Chain A, domain 1"/>
    <property type="match status" value="1"/>
</dbReference>
<proteinExistence type="predicted"/>
<protein>
    <submittedName>
        <fullName evidence="2 3">FERM domain-containing protein</fullName>
    </submittedName>
</protein>
<sequence>MNFMKVFWYTAYLKKKVMDANTAYLYDDSLLANESILSAGNKKKYDTFNNTNEENLTIDVDATGGVNSVTIYLMDNSFFTINLLKKGPLTGSQILFEFSLFTGGDFEIINEMFSLWMISPLLEILLGGEDKPSEVRDKWEILLKKYSWKYKKYPKIDVPCLVIRRNFLMPIHREVEILNYYEKNKYKLYSFFVKILFMDAKDEYLRGRYLVGKENENELTQILVFLSEYEVGTDKVNQNILKELNKSLRPKHHTSYSSFFNDVSFKKIKEVFNESHSFITNNSLSFNKRDSPLPLMVSFLNKVRTFLTYGSVFYKCYLSKESIKYLKGPVTKDSIFSKITHYLPTTFYPVVVWVNIHSLGIYEKKDYNVIHTTSISNVRWTVSPEIDNHIQSVYLFHDKGSSNFTEIAGESAFLLHLTLSIITTTNNNNKNKLKH</sequence>
<name>A0A0K0EPZ6_STRER</name>
<dbReference type="WBParaSite" id="TCONS_00004545.p1">
    <property type="protein sequence ID" value="TCONS_00004545.p1"/>
    <property type="gene ID" value="XLOC_002153"/>
</dbReference>
<dbReference type="WBParaSite" id="SSTP_0001152500.1">
    <property type="protein sequence ID" value="SSTP_0001152500.1"/>
    <property type="gene ID" value="SSTP_0001152500"/>
</dbReference>
<dbReference type="Proteomes" id="UP000035681">
    <property type="component" value="Unplaced"/>
</dbReference>
<organism evidence="2">
    <name type="scientific">Strongyloides stercoralis</name>
    <name type="common">Threadworm</name>
    <dbReference type="NCBI Taxonomy" id="6248"/>
    <lineage>
        <taxon>Eukaryota</taxon>
        <taxon>Metazoa</taxon>
        <taxon>Ecdysozoa</taxon>
        <taxon>Nematoda</taxon>
        <taxon>Chromadorea</taxon>
        <taxon>Rhabditida</taxon>
        <taxon>Tylenchina</taxon>
        <taxon>Panagrolaimomorpha</taxon>
        <taxon>Strongyloidoidea</taxon>
        <taxon>Strongyloididae</taxon>
        <taxon>Strongyloides</taxon>
    </lineage>
</organism>
<accession>A0A0K0EPZ6</accession>
<evidence type="ECO:0000313" key="2">
    <source>
        <dbReference type="WBParaSite" id="SSTP_0001152500.1"/>
    </source>
</evidence>
<dbReference type="AlphaFoldDB" id="A0A0K0EPZ6"/>
<dbReference type="STRING" id="6248.A0A0K0EPZ6"/>
<dbReference type="PANTHER" id="PTHR13283:SF10">
    <property type="entry name" value="FERM DOMAIN-CONTAINING PROTEIN 8"/>
    <property type="match status" value="1"/>
</dbReference>
<dbReference type="GO" id="GO:0005886">
    <property type="term" value="C:plasma membrane"/>
    <property type="evidence" value="ECO:0007669"/>
    <property type="project" value="TreeGrafter"/>
</dbReference>
<evidence type="ECO:0000313" key="3">
    <source>
        <dbReference type="WBParaSite" id="TCONS_00004545.p1"/>
    </source>
</evidence>
<evidence type="ECO:0000313" key="1">
    <source>
        <dbReference type="Proteomes" id="UP000035681"/>
    </source>
</evidence>
<keyword evidence="1" id="KW-1185">Reference proteome</keyword>
<reference evidence="2" key="1">
    <citation type="submission" date="2015-08" db="UniProtKB">
        <authorList>
            <consortium name="WormBaseParasite"/>
        </authorList>
    </citation>
    <scope>IDENTIFICATION</scope>
</reference>